<organism evidence="9">
    <name type="scientific">freshwater metagenome</name>
    <dbReference type="NCBI Taxonomy" id="449393"/>
    <lineage>
        <taxon>unclassified sequences</taxon>
        <taxon>metagenomes</taxon>
        <taxon>ecological metagenomes</taxon>
    </lineage>
</organism>
<protein>
    <submittedName>
        <fullName evidence="9">Unannotated protein</fullName>
    </submittedName>
</protein>
<dbReference type="Pfam" id="PF01544">
    <property type="entry name" value="CorA"/>
    <property type="match status" value="1"/>
</dbReference>
<dbReference type="GO" id="GO:0015087">
    <property type="term" value="F:cobalt ion transmembrane transporter activity"/>
    <property type="evidence" value="ECO:0007669"/>
    <property type="project" value="TreeGrafter"/>
</dbReference>
<keyword evidence="7 8" id="KW-0472">Membrane</keyword>
<evidence type="ECO:0000313" key="9">
    <source>
        <dbReference type="EMBL" id="CAB4606085.1"/>
    </source>
</evidence>
<accession>A0A6J6H478</accession>
<dbReference type="EMBL" id="CAEZUR010000032">
    <property type="protein sequence ID" value="CAB4606085.1"/>
    <property type="molecule type" value="Genomic_DNA"/>
</dbReference>
<dbReference type="GO" id="GO:0050897">
    <property type="term" value="F:cobalt ion binding"/>
    <property type="evidence" value="ECO:0007669"/>
    <property type="project" value="TreeGrafter"/>
</dbReference>
<dbReference type="InterPro" id="IPR045861">
    <property type="entry name" value="CorA_cytoplasmic_dom"/>
</dbReference>
<keyword evidence="5 8" id="KW-0812">Transmembrane</keyword>
<evidence type="ECO:0000256" key="5">
    <source>
        <dbReference type="ARBA" id="ARBA00022692"/>
    </source>
</evidence>
<dbReference type="SUPFAM" id="SSF143865">
    <property type="entry name" value="CorA soluble domain-like"/>
    <property type="match status" value="1"/>
</dbReference>
<feature type="transmembrane region" description="Helical" evidence="8">
    <location>
        <begin position="264"/>
        <end position="282"/>
    </location>
</feature>
<reference evidence="9" key="1">
    <citation type="submission" date="2020-05" db="EMBL/GenBank/DDBJ databases">
        <authorList>
            <person name="Chiriac C."/>
            <person name="Salcher M."/>
            <person name="Ghai R."/>
            <person name="Kavagutti S V."/>
        </authorList>
    </citation>
    <scope>NUCLEOTIDE SEQUENCE</scope>
</reference>
<gene>
    <name evidence="9" type="ORF">UFOPK1843_00519</name>
</gene>
<comment type="subcellular location">
    <subcellularLocation>
        <location evidence="1">Cell membrane</location>
        <topology evidence="1">Multi-pass membrane protein</topology>
    </subcellularLocation>
</comment>
<dbReference type="GO" id="GO:0005886">
    <property type="term" value="C:plasma membrane"/>
    <property type="evidence" value="ECO:0007669"/>
    <property type="project" value="UniProtKB-SubCell"/>
</dbReference>
<dbReference type="GO" id="GO:0000287">
    <property type="term" value="F:magnesium ion binding"/>
    <property type="evidence" value="ECO:0007669"/>
    <property type="project" value="TreeGrafter"/>
</dbReference>
<name>A0A6J6H478_9ZZZZ</name>
<evidence type="ECO:0000256" key="2">
    <source>
        <dbReference type="ARBA" id="ARBA00009765"/>
    </source>
</evidence>
<proteinExistence type="inferred from homology"/>
<dbReference type="InterPro" id="IPR045863">
    <property type="entry name" value="CorA_TM1_TM2"/>
</dbReference>
<dbReference type="SUPFAM" id="SSF144083">
    <property type="entry name" value="Magnesium transport protein CorA, transmembrane region"/>
    <property type="match status" value="1"/>
</dbReference>
<comment type="similarity">
    <text evidence="2">Belongs to the CorA metal ion transporter (MIT) (TC 1.A.35) family.</text>
</comment>
<sequence>MSRQYRDGALVSQGFPLDQIDEHFTGKSAVWYDLLRPTQADYKILADELGLHELAIEDSIKGGQRAKIDHYDSHLFINMYQANFPNDTAELDLAELAIFVTKDAVITVRQNDAFQMEDVVKRWDESAELAKYGVAFLLWGILDVVIDNYFKVIERLDTELEELEDLLFDSSPRDTVIQKRSYELRKSLVLLRRAAVPMREVINPLLKHNGDILHNEMLPYYQDLYDHTMRVADWTDSLRDLVTTLLETNLTLQGNRMNLVMKKVTSWAAIIAVPTAITGYYGQNIPYWGFGEAVGVWTSNILIVAISGGLYWVFKKRDWL</sequence>
<dbReference type="PANTHER" id="PTHR46494">
    <property type="entry name" value="CORA FAMILY METAL ION TRANSPORTER (EUROFUNG)"/>
    <property type="match status" value="1"/>
</dbReference>
<keyword evidence="6 8" id="KW-1133">Transmembrane helix</keyword>
<feature type="transmembrane region" description="Helical" evidence="8">
    <location>
        <begin position="294"/>
        <end position="314"/>
    </location>
</feature>
<evidence type="ECO:0000256" key="6">
    <source>
        <dbReference type="ARBA" id="ARBA00022989"/>
    </source>
</evidence>
<dbReference type="GO" id="GO:0015095">
    <property type="term" value="F:magnesium ion transmembrane transporter activity"/>
    <property type="evidence" value="ECO:0007669"/>
    <property type="project" value="TreeGrafter"/>
</dbReference>
<dbReference type="AlphaFoldDB" id="A0A6J6H478"/>
<evidence type="ECO:0000256" key="4">
    <source>
        <dbReference type="ARBA" id="ARBA00022475"/>
    </source>
</evidence>
<keyword evidence="3" id="KW-0813">Transport</keyword>
<dbReference type="CDD" id="cd12822">
    <property type="entry name" value="TmCorA-like"/>
    <property type="match status" value="1"/>
</dbReference>
<evidence type="ECO:0000256" key="1">
    <source>
        <dbReference type="ARBA" id="ARBA00004651"/>
    </source>
</evidence>
<dbReference type="Gene3D" id="1.20.58.340">
    <property type="entry name" value="Magnesium transport protein CorA, transmembrane region"/>
    <property type="match status" value="2"/>
</dbReference>
<dbReference type="InterPro" id="IPR002523">
    <property type="entry name" value="MgTranspt_CorA/ZnTranspt_ZntB"/>
</dbReference>
<keyword evidence="4" id="KW-1003">Cell membrane</keyword>
<evidence type="ECO:0000256" key="8">
    <source>
        <dbReference type="SAM" id="Phobius"/>
    </source>
</evidence>
<dbReference type="PANTHER" id="PTHR46494:SF1">
    <property type="entry name" value="CORA FAMILY METAL ION TRANSPORTER (EUROFUNG)"/>
    <property type="match status" value="1"/>
</dbReference>
<evidence type="ECO:0000256" key="3">
    <source>
        <dbReference type="ARBA" id="ARBA00022448"/>
    </source>
</evidence>
<evidence type="ECO:0000256" key="7">
    <source>
        <dbReference type="ARBA" id="ARBA00023136"/>
    </source>
</evidence>
<dbReference type="Gene3D" id="3.30.460.20">
    <property type="entry name" value="CorA soluble domain-like"/>
    <property type="match status" value="1"/>
</dbReference>